<evidence type="ECO:0000313" key="1">
    <source>
        <dbReference type="EMBL" id="OWJ67442.1"/>
    </source>
</evidence>
<accession>A0A211ZQ88</accession>
<dbReference type="RefSeq" id="WP_088150784.1">
    <property type="nucleotide sequence ID" value="NZ_NHON01000013.1"/>
</dbReference>
<organism evidence="1 2">
    <name type="scientific">Inquilinus limosus</name>
    <dbReference type="NCBI Taxonomy" id="171674"/>
    <lineage>
        <taxon>Bacteria</taxon>
        <taxon>Pseudomonadati</taxon>
        <taxon>Pseudomonadota</taxon>
        <taxon>Alphaproteobacteria</taxon>
        <taxon>Rhodospirillales</taxon>
        <taxon>Rhodospirillaceae</taxon>
        <taxon>Inquilinus</taxon>
    </lineage>
</organism>
<reference evidence="2" key="1">
    <citation type="submission" date="2017-05" db="EMBL/GenBank/DDBJ databases">
        <authorList>
            <person name="Macchi M."/>
            <person name="Festa S."/>
            <person name="Coppotelli B.M."/>
            <person name="Morelli I.S."/>
        </authorList>
    </citation>
    <scope>NUCLEOTIDE SEQUENCE [LARGE SCALE GENOMIC DNA]</scope>
    <source>
        <strain evidence="2">I</strain>
    </source>
</reference>
<dbReference type="InterPro" id="IPR035198">
    <property type="entry name" value="SU10_MCP"/>
</dbReference>
<comment type="caution">
    <text evidence="1">The sequence shown here is derived from an EMBL/GenBank/DDBJ whole genome shotgun (WGS) entry which is preliminary data.</text>
</comment>
<evidence type="ECO:0000313" key="2">
    <source>
        <dbReference type="Proteomes" id="UP000196655"/>
    </source>
</evidence>
<protein>
    <recommendedName>
        <fullName evidence="3">Head protein</fullName>
    </recommendedName>
</protein>
<dbReference type="Proteomes" id="UP000196655">
    <property type="component" value="Unassembled WGS sequence"/>
</dbReference>
<sequence length="311" mass="33458">MAIVANTFTTFSAIGNREDLADKIYNISPTDTPFMAAIGKNKATAVLHEWQTDALDPPADNAQLEGDETAFAAVTPTVRLGNRCQISKKSVVVSGTQDAVDKAGRGREMVYQMMLKSKSLRRDMERVLTNNQAPVTGNTTTARQLRPLCGWYATNDNRGAGGADGTASAAATDGTQRALTEALAKGVLQATWDQGGDVDLIMVGSFNKTVISGFTGNVTKMQDTSNQKLSANIDVYRSDFGTHQIKANRFQRARDAHFLDTSMWALATLRAPFTEDLAKTGDATKAHIITEYTLEARNEAASGIVADLLTS</sequence>
<evidence type="ECO:0008006" key="3">
    <source>
        <dbReference type="Google" id="ProtNLM"/>
    </source>
</evidence>
<name>A0A211ZQ88_9PROT</name>
<proteinExistence type="predicted"/>
<keyword evidence="2" id="KW-1185">Reference proteome</keyword>
<dbReference type="OrthoDB" id="7064574at2"/>
<dbReference type="EMBL" id="NHON01000013">
    <property type="protein sequence ID" value="OWJ67442.1"/>
    <property type="molecule type" value="Genomic_DNA"/>
</dbReference>
<gene>
    <name evidence="1" type="ORF">BWR60_09560</name>
</gene>
<dbReference type="Pfam" id="PF17236">
    <property type="entry name" value="SU10_MCP"/>
    <property type="match status" value="1"/>
</dbReference>
<dbReference type="AlphaFoldDB" id="A0A211ZQ88"/>